<dbReference type="GO" id="GO:0042853">
    <property type="term" value="P:L-alanine catabolic process"/>
    <property type="evidence" value="ECO:0007669"/>
    <property type="project" value="InterPro"/>
</dbReference>
<dbReference type="SUPFAM" id="SSF52283">
    <property type="entry name" value="Formate/glycerate dehydrogenase catalytic domain-like"/>
    <property type="match status" value="1"/>
</dbReference>
<dbReference type="KEGG" id="mros:EHO51_00900"/>
<feature type="binding site" evidence="8">
    <location>
        <position position="134"/>
    </location>
    <ligand>
        <name>NAD(+)</name>
        <dbReference type="ChEBI" id="CHEBI:57540"/>
    </ligand>
</feature>
<feature type="binding site" evidence="7">
    <location>
        <position position="15"/>
    </location>
    <ligand>
        <name>substrate</name>
    </ligand>
</feature>
<feature type="domain" description="Alanine dehydrogenase/pyridine nucleotide transhydrogenase NAD(H)-binding" evidence="9">
    <location>
        <begin position="149"/>
        <end position="297"/>
    </location>
</feature>
<dbReference type="GO" id="GO:0000166">
    <property type="term" value="F:nucleotide binding"/>
    <property type="evidence" value="ECO:0007669"/>
    <property type="project" value="UniProtKB-KW"/>
</dbReference>
<dbReference type="PANTHER" id="PTHR42795">
    <property type="entry name" value="ALANINE DEHYDROGENASE"/>
    <property type="match status" value="1"/>
</dbReference>
<feature type="active site" description="Proton donor/acceptor" evidence="6">
    <location>
        <position position="96"/>
    </location>
</feature>
<accession>A0A3G8M330</accession>
<comment type="catalytic activity">
    <reaction evidence="5">
        <text>L-alanine + NAD(+) + H2O = pyruvate + NH4(+) + NADH + H(+)</text>
        <dbReference type="Rhea" id="RHEA:18405"/>
        <dbReference type="ChEBI" id="CHEBI:15361"/>
        <dbReference type="ChEBI" id="CHEBI:15377"/>
        <dbReference type="ChEBI" id="CHEBI:15378"/>
        <dbReference type="ChEBI" id="CHEBI:28938"/>
        <dbReference type="ChEBI" id="CHEBI:57540"/>
        <dbReference type="ChEBI" id="CHEBI:57945"/>
        <dbReference type="ChEBI" id="CHEBI:57972"/>
        <dbReference type="EC" id="1.4.1.1"/>
    </reaction>
</comment>
<evidence type="ECO:0000256" key="3">
    <source>
        <dbReference type="ARBA" id="ARBA00023002"/>
    </source>
</evidence>
<dbReference type="FunFam" id="3.40.50.720:FF:000049">
    <property type="entry name" value="Alanine dehydrogenase"/>
    <property type="match status" value="1"/>
</dbReference>
<dbReference type="InterPro" id="IPR007886">
    <property type="entry name" value="AlaDH/PNT_N"/>
</dbReference>
<dbReference type="InterPro" id="IPR036291">
    <property type="entry name" value="NAD(P)-bd_dom_sf"/>
</dbReference>
<dbReference type="SMART" id="SM01003">
    <property type="entry name" value="AlaDh_PNT_N"/>
    <property type="match status" value="1"/>
</dbReference>
<dbReference type="RefSeq" id="WP_124737308.1">
    <property type="nucleotide sequence ID" value="NZ_CP034086.1"/>
</dbReference>
<dbReference type="PROSITE" id="PS00837">
    <property type="entry name" value="ALADH_PNT_2"/>
    <property type="match status" value="1"/>
</dbReference>
<dbReference type="GO" id="GO:0005886">
    <property type="term" value="C:plasma membrane"/>
    <property type="evidence" value="ECO:0007669"/>
    <property type="project" value="TreeGrafter"/>
</dbReference>
<feature type="domain" description="Alanine dehydrogenase/pyridine nucleotide transhydrogenase N-terminal" evidence="10">
    <location>
        <begin position="4"/>
        <end position="137"/>
    </location>
</feature>
<evidence type="ECO:0000313" key="12">
    <source>
        <dbReference type="Proteomes" id="UP000273982"/>
    </source>
</evidence>
<dbReference type="InterPro" id="IPR008143">
    <property type="entry name" value="Ala_DH/PNT_CS2"/>
</dbReference>
<feature type="binding site" evidence="7">
    <location>
        <position position="75"/>
    </location>
    <ligand>
        <name>substrate</name>
    </ligand>
</feature>
<evidence type="ECO:0000256" key="8">
    <source>
        <dbReference type="PIRSR" id="PIRSR000183-3"/>
    </source>
</evidence>
<dbReference type="Proteomes" id="UP000273982">
    <property type="component" value="Chromosome"/>
</dbReference>
<protein>
    <recommendedName>
        <fullName evidence="2 5">Alanine dehydrogenase</fullName>
        <ecNumber evidence="2 5">1.4.1.1</ecNumber>
    </recommendedName>
</protein>
<keyword evidence="8" id="KW-0547">Nucleotide-binding</keyword>
<gene>
    <name evidence="11" type="primary">ald</name>
    <name evidence="11" type="ORF">EHO51_00900</name>
</gene>
<dbReference type="GO" id="GO:0000286">
    <property type="term" value="F:alanine dehydrogenase activity"/>
    <property type="evidence" value="ECO:0007669"/>
    <property type="project" value="UniProtKB-UniRule"/>
</dbReference>
<dbReference type="NCBIfam" id="TIGR00518">
    <property type="entry name" value="alaDH"/>
    <property type="match status" value="1"/>
</dbReference>
<feature type="binding site" evidence="8">
    <location>
        <position position="198"/>
    </location>
    <ligand>
        <name>NAD(+)</name>
        <dbReference type="ChEBI" id="CHEBI:57540"/>
    </ligand>
</feature>
<keyword evidence="3 5" id="KW-0560">Oxidoreductase</keyword>
<evidence type="ECO:0000259" key="9">
    <source>
        <dbReference type="SMART" id="SM01002"/>
    </source>
</evidence>
<feature type="active site" description="Proton donor/acceptor" evidence="6">
    <location>
        <position position="270"/>
    </location>
</feature>
<feature type="binding site" evidence="8">
    <location>
        <begin position="267"/>
        <end position="270"/>
    </location>
    <ligand>
        <name>NAD(+)</name>
        <dbReference type="ChEBI" id="CHEBI:57540"/>
    </ligand>
</feature>
<dbReference type="PANTHER" id="PTHR42795:SF1">
    <property type="entry name" value="ALANINE DEHYDROGENASE"/>
    <property type="match status" value="1"/>
</dbReference>
<evidence type="ECO:0000256" key="4">
    <source>
        <dbReference type="ARBA" id="ARBA00023027"/>
    </source>
</evidence>
<feature type="binding site" evidence="8">
    <location>
        <position position="279"/>
    </location>
    <ligand>
        <name>NAD(+)</name>
        <dbReference type="ChEBI" id="CHEBI:57540"/>
    </ligand>
</feature>
<feature type="binding site" evidence="8">
    <location>
        <position position="220"/>
    </location>
    <ligand>
        <name>NAD(+)</name>
        <dbReference type="ChEBI" id="CHEBI:57540"/>
    </ligand>
</feature>
<dbReference type="Pfam" id="PF05222">
    <property type="entry name" value="AlaDh_PNT_N"/>
    <property type="match status" value="1"/>
</dbReference>
<proteinExistence type="inferred from homology"/>
<evidence type="ECO:0000313" key="11">
    <source>
        <dbReference type="EMBL" id="AZG75420.1"/>
    </source>
</evidence>
<evidence type="ECO:0000256" key="5">
    <source>
        <dbReference type="PIRNR" id="PIRNR000183"/>
    </source>
</evidence>
<comment type="similarity">
    <text evidence="1 5">Belongs to the AlaDH/PNT family.</text>
</comment>
<evidence type="ECO:0000256" key="1">
    <source>
        <dbReference type="ARBA" id="ARBA00005689"/>
    </source>
</evidence>
<organism evidence="11 12">
    <name type="scientific">Methylocystis rosea</name>
    <dbReference type="NCBI Taxonomy" id="173366"/>
    <lineage>
        <taxon>Bacteria</taxon>
        <taxon>Pseudomonadati</taxon>
        <taxon>Pseudomonadota</taxon>
        <taxon>Alphaproteobacteria</taxon>
        <taxon>Hyphomicrobiales</taxon>
        <taxon>Methylocystaceae</taxon>
        <taxon>Methylocystis</taxon>
    </lineage>
</organism>
<dbReference type="SUPFAM" id="SSF51735">
    <property type="entry name" value="NAD(P)-binding Rossmann-fold domains"/>
    <property type="match status" value="1"/>
</dbReference>
<name>A0A3G8M330_9HYPH</name>
<evidence type="ECO:0000259" key="10">
    <source>
        <dbReference type="SMART" id="SM01003"/>
    </source>
</evidence>
<dbReference type="Pfam" id="PF01262">
    <property type="entry name" value="AlaDh_PNT_C"/>
    <property type="match status" value="1"/>
</dbReference>
<dbReference type="CDD" id="cd05305">
    <property type="entry name" value="L-AlaDH"/>
    <property type="match status" value="1"/>
</dbReference>
<evidence type="ECO:0000256" key="7">
    <source>
        <dbReference type="PIRSR" id="PIRSR000183-2"/>
    </source>
</evidence>
<evidence type="ECO:0000256" key="2">
    <source>
        <dbReference type="ARBA" id="ARBA00012897"/>
    </source>
</evidence>
<dbReference type="EC" id="1.4.1.1" evidence="2 5"/>
<feature type="binding site" evidence="8">
    <location>
        <begin position="298"/>
        <end position="301"/>
    </location>
    <ligand>
        <name>NAD(+)</name>
        <dbReference type="ChEBI" id="CHEBI:57540"/>
    </ligand>
</feature>
<dbReference type="EMBL" id="CP034086">
    <property type="protein sequence ID" value="AZG75420.1"/>
    <property type="molecule type" value="Genomic_DNA"/>
</dbReference>
<dbReference type="InterPro" id="IPR007698">
    <property type="entry name" value="AlaDH/PNT_NAD(H)-bd"/>
</dbReference>
<evidence type="ECO:0000256" key="6">
    <source>
        <dbReference type="PIRSR" id="PIRSR000183-1"/>
    </source>
</evidence>
<keyword evidence="4 5" id="KW-0520">NAD</keyword>
<dbReference type="AlphaFoldDB" id="A0A3G8M330"/>
<dbReference type="SMART" id="SM01002">
    <property type="entry name" value="AlaDh_PNT_C"/>
    <property type="match status" value="1"/>
</dbReference>
<dbReference type="InterPro" id="IPR008141">
    <property type="entry name" value="Ala_DH"/>
</dbReference>
<reference evidence="11 12" key="1">
    <citation type="submission" date="2018-11" db="EMBL/GenBank/DDBJ databases">
        <title>Genome squencing of methanotrophic bacteria isolated from alkaline groundwater in Korea.</title>
        <authorList>
            <person name="Nguyen L.N."/>
        </authorList>
    </citation>
    <scope>NUCLEOTIDE SEQUENCE [LARGE SCALE GENOMIC DNA]</scope>
    <source>
        <strain evidence="11 12">GW6</strain>
    </source>
</reference>
<sequence length="376" mass="38974">MRVGAPKETKDNEYRVGLTPSSVAELAHAGHEVFIERGAGEGADLSDADYAAAGAKLVDGPEALFAAAQLIVKVKEPHRREIAYLRPDHVLFTYFHLAADGELTRELMASGAHCIAYETVTAPGGGLPLLAPMSEIAGRLAPQIGAHFLEKQAGGRGVLLAGAPGVPPADVLVLGAGSVGAQATAIALGMGASVLVADRNPDALRRLETRFGFAARTIYSTRAAIAESVKRADLVICAALAPGARAPILITRDMLSTMKRGAVIVDVAIDQGGCCETSRPTSHSDPTYVVDGVVHYCVTNMPGVAPRTATFALNNATLPFVLALANKGWRRAIEDDPHLRAGLEISAGRILSPPVAAAHGLPLSPQLMALDSAGAA</sequence>
<dbReference type="Gene3D" id="3.40.50.720">
    <property type="entry name" value="NAD(P)-binding Rossmann-like Domain"/>
    <property type="match status" value="2"/>
</dbReference>
<dbReference type="PIRSF" id="PIRSF000183">
    <property type="entry name" value="Alanine_dh"/>
    <property type="match status" value="1"/>
</dbReference>